<reference evidence="2 3" key="1">
    <citation type="journal article" date="2015" name="Stand. Genomic Sci.">
        <title>Complete genome sequence and description of Salinispira pacifica gen. nov., sp. nov., a novel spirochaete isolated form a hypersaline microbial mat.</title>
        <authorList>
            <person name="Ben Hania W."/>
            <person name="Joseph M."/>
            <person name="Schumann P."/>
            <person name="Bunk B."/>
            <person name="Fiebig A."/>
            <person name="Sproer C."/>
            <person name="Klenk H.P."/>
            <person name="Fardeau M.L."/>
            <person name="Spring S."/>
        </authorList>
    </citation>
    <scope>NUCLEOTIDE SEQUENCE [LARGE SCALE GENOMIC DNA]</scope>
    <source>
        <strain evidence="2 3">L21-RPul-D2</strain>
    </source>
</reference>
<gene>
    <name evidence="2" type="ORF">L21SP2_3285</name>
</gene>
<sequence>MPPVKQPMPQREQPQSRPEPHDESGEPDSGEEAVPEYQDDDLFPEDSLDDAGFEEAESAEPDETGEEVRAGADEDQNETQDDEADEESLSEDDYSDDGGSHPEIPEDQLLPEDEQVSLEDDVFDDGEGDSDEDEVDELDPDLLSEEPLEAEELGDLDEDEDLGPPLNPWADGGIPGEEDIQDIPDLSEESDDEEIPGEEEDTVIDYGLPEELEDIEAGGEEPFPEAVENGPDDENDIIHPEPQKSGENSPSEAPRRSADPEAQAKMLDYLLGLVNQLPPEQAERAKVDHLNERVGRLKDRLRKSSQENSPPSSRPAAAQGNQKFPGKSASPSGGAGKPSPPSSNGNPMGRLMESLAFAKDLSEAVSPEEAERLRERMRGIRDKLRSISKRMGSE</sequence>
<dbReference type="HOGENOM" id="CLU_699989_0_0_12"/>
<feature type="region of interest" description="Disordered" evidence="1">
    <location>
        <begin position="282"/>
        <end position="372"/>
    </location>
</feature>
<organism evidence="2 3">
    <name type="scientific">Salinispira pacifica</name>
    <dbReference type="NCBI Taxonomy" id="1307761"/>
    <lineage>
        <taxon>Bacteria</taxon>
        <taxon>Pseudomonadati</taxon>
        <taxon>Spirochaetota</taxon>
        <taxon>Spirochaetia</taxon>
        <taxon>Spirochaetales</taxon>
        <taxon>Spirochaetaceae</taxon>
        <taxon>Salinispira</taxon>
    </lineage>
</organism>
<evidence type="ECO:0000313" key="3">
    <source>
        <dbReference type="Proteomes" id="UP000018680"/>
    </source>
</evidence>
<dbReference type="STRING" id="1307761.L21SP2_3285"/>
<dbReference type="Proteomes" id="UP000018680">
    <property type="component" value="Chromosome"/>
</dbReference>
<feature type="compositionally biased region" description="Acidic residues" evidence="1">
    <location>
        <begin position="73"/>
        <end position="96"/>
    </location>
</feature>
<feature type="region of interest" description="Disordered" evidence="1">
    <location>
        <begin position="1"/>
        <end position="264"/>
    </location>
</feature>
<evidence type="ECO:0000256" key="1">
    <source>
        <dbReference type="SAM" id="MobiDB-lite"/>
    </source>
</evidence>
<keyword evidence="3" id="KW-1185">Reference proteome</keyword>
<dbReference type="KEGG" id="slr:L21SP2_3285"/>
<proteinExistence type="predicted"/>
<evidence type="ECO:0000313" key="2">
    <source>
        <dbReference type="EMBL" id="AHC16625.1"/>
    </source>
</evidence>
<feature type="compositionally biased region" description="Acidic residues" evidence="1">
    <location>
        <begin position="176"/>
        <end position="223"/>
    </location>
</feature>
<feature type="compositionally biased region" description="Acidic residues" evidence="1">
    <location>
        <begin position="25"/>
        <end position="65"/>
    </location>
</feature>
<dbReference type="AlphaFoldDB" id="V5WLZ1"/>
<accession>V5WLZ1</accession>
<protein>
    <submittedName>
        <fullName evidence="2">Uncharacterized protein</fullName>
    </submittedName>
</protein>
<feature type="compositionally biased region" description="Basic and acidic residues" evidence="1">
    <location>
        <begin position="282"/>
        <end position="305"/>
    </location>
</feature>
<name>V5WLZ1_9SPIO</name>
<dbReference type="EMBL" id="CP006939">
    <property type="protein sequence ID" value="AHC16625.1"/>
    <property type="molecule type" value="Genomic_DNA"/>
</dbReference>
<feature type="compositionally biased region" description="Low complexity" evidence="1">
    <location>
        <begin position="7"/>
        <end position="16"/>
    </location>
</feature>
<feature type="compositionally biased region" description="Acidic residues" evidence="1">
    <location>
        <begin position="105"/>
        <end position="162"/>
    </location>
</feature>